<dbReference type="PANTHER" id="PTHR46018:SF2">
    <property type="entry name" value="ZINC PHOSPHODIESTERASE ELAC PROTEIN 1"/>
    <property type="match status" value="1"/>
</dbReference>
<reference evidence="1" key="1">
    <citation type="journal article" date="2017" name="J. Phycol.">
        <title>Analysis of chloroplast genomes and a supermatrix inform reclassification of the Rhodomelaceae (Rhodophyta).</title>
        <authorList>
            <person name="Diaz-Tapia P."/>
            <person name="Maggs C.A."/>
            <person name="West J.A."/>
            <person name="Verbruggen H."/>
        </authorList>
    </citation>
    <scope>NUCLEOTIDE SEQUENCE</scope>
    <source>
        <strain evidence="1">JW3660</strain>
    </source>
</reference>
<dbReference type="GeneID" id="33354648"/>
<proteinExistence type="predicted"/>
<dbReference type="GO" id="GO:0042781">
    <property type="term" value="F:3'-tRNA processing endoribonuclease activity"/>
    <property type="evidence" value="ECO:0007669"/>
    <property type="project" value="TreeGrafter"/>
</dbReference>
<keyword evidence="1" id="KW-0934">Plastid</keyword>
<dbReference type="InterPro" id="IPR036866">
    <property type="entry name" value="RibonucZ/Hydroxyglut_hydro"/>
</dbReference>
<dbReference type="SUPFAM" id="SSF56281">
    <property type="entry name" value="Metallo-hydrolase/oxidoreductase"/>
    <property type="match status" value="1"/>
</dbReference>
<dbReference type="PANTHER" id="PTHR46018">
    <property type="entry name" value="ZINC PHOSPHODIESTERASE ELAC PROTEIN 1"/>
    <property type="match status" value="1"/>
</dbReference>
<gene>
    <name evidence="1" type="primary">rnz</name>
</gene>
<keyword evidence="1" id="KW-0150">Chloroplast</keyword>
<name>A0A1Z1M6W6_BOSMO</name>
<dbReference type="AlphaFoldDB" id="A0A1Z1M6W6"/>
<evidence type="ECO:0000313" key="1">
    <source>
        <dbReference type="EMBL" id="ARW61581.1"/>
    </source>
</evidence>
<accession>A0A1Z1M6W6</accession>
<organism evidence="1">
    <name type="scientific">Bostrychia moritziana</name>
    <name type="common">Red alga</name>
    <name type="synonym">Polysiphonia moritziana</name>
    <dbReference type="NCBI Taxonomy" id="103713"/>
    <lineage>
        <taxon>Eukaryota</taxon>
        <taxon>Rhodophyta</taxon>
        <taxon>Florideophyceae</taxon>
        <taxon>Rhodymeniophycidae</taxon>
        <taxon>Ceramiales</taxon>
        <taxon>Rhodomelaceae</taxon>
        <taxon>Bostrychia</taxon>
    </lineage>
</organism>
<dbReference type="EMBL" id="MF101419">
    <property type="protein sequence ID" value="ARW61581.1"/>
    <property type="molecule type" value="Genomic_DNA"/>
</dbReference>
<geneLocation type="chloroplast" evidence="1"/>
<dbReference type="Gene3D" id="3.60.15.10">
    <property type="entry name" value="Ribonuclease Z/Hydroxyacylglutathione hydrolase-like"/>
    <property type="match status" value="1"/>
</dbReference>
<dbReference type="RefSeq" id="YP_009393019.1">
    <property type="nucleotide sequence ID" value="NC_035266.1"/>
</dbReference>
<sequence length="225" mass="26341">MIFRYLSTGIYSFKKSNHSFLIKQAFCKDVLIFNCSEGCQINLLNQGFKINNLSKIIVADLHINNISGLLGLLSSLNLIGRTKSLHIYIPCDLKYYVDLGKKYSHTNFNYVVYFHVLKTGLIINSSSYRFYTFFYKRSYVFVFMQLEKYGTFFFNIARKNYLNAGPLYGKLKEGHSFLFSDGFVLDGTKLTQKNLVGQQLSIFKSFFYYRHYFENSLFFSFLLIL</sequence>
<protein>
    <submittedName>
        <fullName evidence="1">Ribonuclease Z</fullName>
    </submittedName>
</protein>